<dbReference type="InterPro" id="IPR051406">
    <property type="entry name" value="PLD_domain"/>
</dbReference>
<feature type="chain" id="PRO_5047498123" description="phospholipase D" evidence="7">
    <location>
        <begin position="34"/>
        <end position="434"/>
    </location>
</feature>
<keyword evidence="4" id="KW-0378">Hydrolase</keyword>
<comment type="catalytic activity">
    <reaction evidence="1">
        <text>a 1,2-diacyl-sn-glycero-3-phosphocholine + H2O = a 1,2-diacyl-sn-glycero-3-phosphate + choline + H(+)</text>
        <dbReference type="Rhea" id="RHEA:14445"/>
        <dbReference type="ChEBI" id="CHEBI:15354"/>
        <dbReference type="ChEBI" id="CHEBI:15377"/>
        <dbReference type="ChEBI" id="CHEBI:15378"/>
        <dbReference type="ChEBI" id="CHEBI:57643"/>
        <dbReference type="ChEBI" id="CHEBI:58608"/>
        <dbReference type="EC" id="3.1.4.4"/>
    </reaction>
</comment>
<reference evidence="9 10" key="1">
    <citation type="submission" date="2024-06" db="EMBL/GenBank/DDBJ databases">
        <title>The Natural Products Discovery Center: Release of the First 8490 Sequenced Strains for Exploring Actinobacteria Biosynthetic Diversity.</title>
        <authorList>
            <person name="Kalkreuter E."/>
            <person name="Kautsar S.A."/>
            <person name="Yang D."/>
            <person name="Bader C.D."/>
            <person name="Teijaro C.N."/>
            <person name="Fluegel L."/>
            <person name="Davis C.M."/>
            <person name="Simpson J.R."/>
            <person name="Lauterbach L."/>
            <person name="Steele A.D."/>
            <person name="Gui C."/>
            <person name="Meng S."/>
            <person name="Li G."/>
            <person name="Viehrig K."/>
            <person name="Ye F."/>
            <person name="Su P."/>
            <person name="Kiefer A.F."/>
            <person name="Nichols A."/>
            <person name="Cepeda A.J."/>
            <person name="Yan W."/>
            <person name="Fan B."/>
            <person name="Jiang Y."/>
            <person name="Adhikari A."/>
            <person name="Zheng C.-J."/>
            <person name="Schuster L."/>
            <person name="Cowan T.M."/>
            <person name="Smanski M.J."/>
            <person name="Chevrette M.G."/>
            <person name="De Carvalho L.P.S."/>
            <person name="Shen B."/>
        </authorList>
    </citation>
    <scope>NUCLEOTIDE SEQUENCE [LARGE SCALE GENOMIC DNA]</scope>
    <source>
        <strain evidence="9 10">NPDC052360</strain>
    </source>
</reference>
<dbReference type="EMBL" id="JBFAUJ010000006">
    <property type="protein sequence ID" value="MEV8461404.1"/>
    <property type="molecule type" value="Genomic_DNA"/>
</dbReference>
<evidence type="ECO:0000313" key="10">
    <source>
        <dbReference type="Proteomes" id="UP001553148"/>
    </source>
</evidence>
<keyword evidence="7" id="KW-0732">Signal</keyword>
<evidence type="ECO:0000256" key="1">
    <source>
        <dbReference type="ARBA" id="ARBA00000798"/>
    </source>
</evidence>
<evidence type="ECO:0000256" key="2">
    <source>
        <dbReference type="ARBA" id="ARBA00008664"/>
    </source>
</evidence>
<sequence length="434" mass="47279">MIKRIRRPLTALAGSMAVLAGLVLGGGVQSAAAADGTAVGAAVAAPVVGQPVFNNPVGTVQEQRAVFDQLVGLIDATPAGEQIRGSVFAINDQRIVDALLAAQRRGVSVKVILDDSTYVAADTGKEFANPAYDALKAGLGTDDTKASWVVVCDDRFEDADGVDDVQRGCLSTAKGSHNHNKYFLFSRTGPFADGATYSKVVFQTSSNLTDWDAARAYQDAVTFADDAVYQGYLTYHDLQYTTRHQQTVTSNPYFSTASGSTYRAFFLPRPDSAEENPATDPLVNALNEVSCWYTGTDGKRHQTDVRIAHTFFYDNRGQVLDKLVDLHNKGCWVDLVVRDMDYTTRATLDSAHIRYRWCRDGNPAGPHPHDKYLLIDGDYGGDITPRVYTGSHNLTGSSLRVTDEAFVRITSASYHAAYLHHFYMLQNACGPAHN</sequence>
<keyword evidence="10" id="KW-1185">Reference proteome</keyword>
<dbReference type="RefSeq" id="WP_162655588.1">
    <property type="nucleotide sequence ID" value="NZ_JBFAUJ010000006.1"/>
</dbReference>
<keyword evidence="5" id="KW-0442">Lipid degradation</keyword>
<dbReference type="InterPro" id="IPR025202">
    <property type="entry name" value="PLD-like_dom"/>
</dbReference>
<dbReference type="PROSITE" id="PS50035">
    <property type="entry name" value="PLD"/>
    <property type="match status" value="1"/>
</dbReference>
<evidence type="ECO:0000256" key="7">
    <source>
        <dbReference type="SAM" id="SignalP"/>
    </source>
</evidence>
<protein>
    <recommendedName>
        <fullName evidence="3">phospholipase D</fullName>
        <ecNumber evidence="3">3.1.4.4</ecNumber>
    </recommendedName>
</protein>
<evidence type="ECO:0000256" key="5">
    <source>
        <dbReference type="ARBA" id="ARBA00022963"/>
    </source>
</evidence>
<dbReference type="Gene3D" id="3.30.870.10">
    <property type="entry name" value="Endonuclease Chain A"/>
    <property type="match status" value="2"/>
</dbReference>
<dbReference type="InterPro" id="IPR001736">
    <property type="entry name" value="PLipase_D/transphosphatidylase"/>
</dbReference>
<proteinExistence type="inferred from homology"/>
<evidence type="ECO:0000256" key="4">
    <source>
        <dbReference type="ARBA" id="ARBA00022801"/>
    </source>
</evidence>
<organism evidence="9 10">
    <name type="scientific">Streptomyces griseosporeus</name>
    <dbReference type="NCBI Taxonomy" id="1910"/>
    <lineage>
        <taxon>Bacteria</taxon>
        <taxon>Bacillati</taxon>
        <taxon>Actinomycetota</taxon>
        <taxon>Actinomycetes</taxon>
        <taxon>Kitasatosporales</taxon>
        <taxon>Streptomycetaceae</taxon>
        <taxon>Streptomyces</taxon>
    </lineage>
</organism>
<evidence type="ECO:0000256" key="3">
    <source>
        <dbReference type="ARBA" id="ARBA00012027"/>
    </source>
</evidence>
<accession>A0ABV3KQ22</accession>
<keyword evidence="6" id="KW-0443">Lipid metabolism</keyword>
<dbReference type="PANTHER" id="PTHR43856:SF1">
    <property type="entry name" value="MITOCHONDRIAL CARDIOLIPIN HYDROLASE"/>
    <property type="match status" value="1"/>
</dbReference>
<dbReference type="Proteomes" id="UP001553148">
    <property type="component" value="Unassembled WGS sequence"/>
</dbReference>
<dbReference type="PANTHER" id="PTHR43856">
    <property type="entry name" value="CARDIOLIPIN HYDROLASE"/>
    <property type="match status" value="1"/>
</dbReference>
<name>A0ABV3KQ22_STRGS</name>
<evidence type="ECO:0000313" key="9">
    <source>
        <dbReference type="EMBL" id="MEV8461404.1"/>
    </source>
</evidence>
<feature type="domain" description="PLD phosphodiesterase" evidence="8">
    <location>
        <begin position="369"/>
        <end position="398"/>
    </location>
</feature>
<gene>
    <name evidence="9" type="ORF">AB0470_17845</name>
</gene>
<comment type="caution">
    <text evidence="9">The sequence shown here is derived from an EMBL/GenBank/DDBJ whole genome shotgun (WGS) entry which is preliminary data.</text>
</comment>
<dbReference type="Pfam" id="PF13091">
    <property type="entry name" value="PLDc_2"/>
    <property type="match status" value="2"/>
</dbReference>
<feature type="signal peptide" evidence="7">
    <location>
        <begin position="1"/>
        <end position="33"/>
    </location>
</feature>
<evidence type="ECO:0000259" key="8">
    <source>
        <dbReference type="PROSITE" id="PS50035"/>
    </source>
</evidence>
<comment type="similarity">
    <text evidence="2">Belongs to the phospholipase D family.</text>
</comment>
<dbReference type="EC" id="3.1.4.4" evidence="3"/>
<evidence type="ECO:0000256" key="6">
    <source>
        <dbReference type="ARBA" id="ARBA00023098"/>
    </source>
</evidence>
<dbReference type="SUPFAM" id="SSF56024">
    <property type="entry name" value="Phospholipase D/nuclease"/>
    <property type="match status" value="2"/>
</dbReference>